<dbReference type="GO" id="GO:0032259">
    <property type="term" value="P:methylation"/>
    <property type="evidence" value="ECO:0007669"/>
    <property type="project" value="UniProtKB-KW"/>
</dbReference>
<dbReference type="PANTHER" id="PTHR43591">
    <property type="entry name" value="METHYLTRANSFERASE"/>
    <property type="match status" value="1"/>
</dbReference>
<protein>
    <submittedName>
        <fullName evidence="2">SAM-dependent methyltransferase</fullName>
    </submittedName>
</protein>
<dbReference type="AlphaFoldDB" id="A0A1X2LVN6"/>
<dbReference type="Pfam" id="PF08241">
    <property type="entry name" value="Methyltransf_11"/>
    <property type="match status" value="1"/>
</dbReference>
<name>A0A1X2LVN6_9MYCO</name>
<organism evidence="2 3">
    <name type="scientific">Mycobacterium decipiens</name>
    <dbReference type="NCBI Taxonomy" id="1430326"/>
    <lineage>
        <taxon>Bacteria</taxon>
        <taxon>Bacillati</taxon>
        <taxon>Actinomycetota</taxon>
        <taxon>Actinomycetes</taxon>
        <taxon>Mycobacteriales</taxon>
        <taxon>Mycobacteriaceae</taxon>
        <taxon>Mycobacterium</taxon>
    </lineage>
</organism>
<evidence type="ECO:0000313" key="2">
    <source>
        <dbReference type="EMBL" id="OSC41146.1"/>
    </source>
</evidence>
<feature type="domain" description="Methyltransferase type 11" evidence="1">
    <location>
        <begin position="51"/>
        <end position="147"/>
    </location>
</feature>
<dbReference type="STRING" id="1430326.B8W66_10465"/>
<dbReference type="InterPro" id="IPR029063">
    <property type="entry name" value="SAM-dependent_MTases_sf"/>
</dbReference>
<gene>
    <name evidence="2" type="ORF">B8W66_10465</name>
</gene>
<keyword evidence="2" id="KW-0808">Transferase</keyword>
<comment type="caution">
    <text evidence="2">The sequence shown here is derived from an EMBL/GenBank/DDBJ whole genome shotgun (WGS) entry which is preliminary data.</text>
</comment>
<accession>A0A1X2LVN6</accession>
<dbReference type="RefSeq" id="WP_085324952.1">
    <property type="nucleotide sequence ID" value="NZ_NCXP01000009.1"/>
</dbReference>
<keyword evidence="2" id="KW-0489">Methyltransferase</keyword>
<proteinExistence type="predicted"/>
<dbReference type="EMBL" id="NCXP01000009">
    <property type="protein sequence ID" value="OSC41146.1"/>
    <property type="molecule type" value="Genomic_DNA"/>
</dbReference>
<dbReference type="SUPFAM" id="SSF53335">
    <property type="entry name" value="S-adenosyl-L-methionine-dependent methyltransferases"/>
    <property type="match status" value="1"/>
</dbReference>
<evidence type="ECO:0000259" key="1">
    <source>
        <dbReference type="Pfam" id="PF08241"/>
    </source>
</evidence>
<sequence length="227" mass="25358">MAKALFNNITAIYTGPHAWIYETMVAPAVYRSRRIIDERFLQHLPQGSHILDVGSGGGLFTNYIADQRPDLNIIGIDLSEPQLKRASKRMRAYADRVKFQQGDATKLDFADRSFDGVISYGSIKHWTSREAGFAECVRVLKSAGPLLVTDADRSATFEDAKDFIKHYKAPRLFDTVNLALFHTWIAGRSIDLDDARTLASKVELDDVDVGRIPDSPLIMISARRAAT</sequence>
<evidence type="ECO:0000313" key="3">
    <source>
        <dbReference type="Proteomes" id="UP000193247"/>
    </source>
</evidence>
<reference evidence="2 3" key="1">
    <citation type="submission" date="2017-04" db="EMBL/GenBank/DDBJ databases">
        <title>The new phylogeny of genus Mycobacterium.</title>
        <authorList>
            <person name="Tortoli E."/>
            <person name="Trovato A."/>
            <person name="Cirillo D.M."/>
        </authorList>
    </citation>
    <scope>NUCLEOTIDE SEQUENCE [LARGE SCALE GENOMIC DNA]</scope>
    <source>
        <strain evidence="2 3">TBL 1200985</strain>
    </source>
</reference>
<dbReference type="Gene3D" id="3.40.50.150">
    <property type="entry name" value="Vaccinia Virus protein VP39"/>
    <property type="match status" value="1"/>
</dbReference>
<dbReference type="GO" id="GO:0008757">
    <property type="term" value="F:S-adenosylmethionine-dependent methyltransferase activity"/>
    <property type="evidence" value="ECO:0007669"/>
    <property type="project" value="InterPro"/>
</dbReference>
<dbReference type="InterPro" id="IPR013216">
    <property type="entry name" value="Methyltransf_11"/>
</dbReference>
<dbReference type="CDD" id="cd02440">
    <property type="entry name" value="AdoMet_MTases"/>
    <property type="match status" value="1"/>
</dbReference>
<keyword evidence="3" id="KW-1185">Reference proteome</keyword>
<dbReference type="OrthoDB" id="5174037at2"/>
<dbReference type="Proteomes" id="UP000193247">
    <property type="component" value="Unassembled WGS sequence"/>
</dbReference>